<evidence type="ECO:0000313" key="5">
    <source>
        <dbReference type="Proteomes" id="UP000054653"/>
    </source>
</evidence>
<dbReference type="InterPro" id="IPR040676">
    <property type="entry name" value="DUF5641"/>
</dbReference>
<evidence type="ECO:0000259" key="1">
    <source>
        <dbReference type="Pfam" id="PF18701"/>
    </source>
</evidence>
<feature type="domain" description="DUF5641" evidence="1">
    <location>
        <begin position="28"/>
        <end position="109"/>
    </location>
</feature>
<evidence type="ECO:0000313" key="2">
    <source>
        <dbReference type="EMBL" id="KRY44447.1"/>
    </source>
</evidence>
<organism evidence="3 5">
    <name type="scientific">Trichinella britovi</name>
    <name type="common">Parasitic roundworm</name>
    <dbReference type="NCBI Taxonomy" id="45882"/>
    <lineage>
        <taxon>Eukaryota</taxon>
        <taxon>Metazoa</taxon>
        <taxon>Ecdysozoa</taxon>
        <taxon>Nematoda</taxon>
        <taxon>Enoplea</taxon>
        <taxon>Dorylaimia</taxon>
        <taxon>Trichinellida</taxon>
        <taxon>Trichinellidae</taxon>
        <taxon>Trichinella</taxon>
    </lineage>
</organism>
<evidence type="ECO:0000313" key="3">
    <source>
        <dbReference type="EMBL" id="KRY50439.1"/>
    </source>
</evidence>
<evidence type="ECO:0000313" key="4">
    <source>
        <dbReference type="EMBL" id="KRY58187.1"/>
    </source>
</evidence>
<name>A0A0V1CMT2_TRIBR</name>
<gene>
    <name evidence="3" type="ORF">T03_12856</name>
    <name evidence="2" type="ORF">T03_15735</name>
    <name evidence="4" type="ORF">T03_1905</name>
</gene>
<keyword evidence="5" id="KW-1185">Reference proteome</keyword>
<protein>
    <recommendedName>
        <fullName evidence="1">DUF5641 domain-containing protein</fullName>
    </recommendedName>
</protein>
<dbReference type="EMBL" id="JYDI01000150">
    <property type="protein sequence ID" value="KRY50439.1"/>
    <property type="molecule type" value="Genomic_DNA"/>
</dbReference>
<accession>A0A0V1CMT2</accession>
<dbReference type="PANTHER" id="PTHR47331:SF5">
    <property type="entry name" value="RIBONUCLEASE H"/>
    <property type="match status" value="1"/>
</dbReference>
<dbReference type="Pfam" id="PF18701">
    <property type="entry name" value="DUF5641"/>
    <property type="match status" value="1"/>
</dbReference>
<sequence>MSVVKDEDKWVPKTQSTPQLMKSWKFRQRLIAEWRKRWKWKRWKWKRWKSDNALRIGDIVLVSESNVLRRNWKLGKIVQLYPGQEGIVRTMKLHLASGFVNRPISKLHLIELAEVQ</sequence>
<dbReference type="EMBL" id="JYDI01000590">
    <property type="protein sequence ID" value="KRY44447.1"/>
    <property type="molecule type" value="Genomic_DNA"/>
</dbReference>
<dbReference type="Proteomes" id="UP000054653">
    <property type="component" value="Unassembled WGS sequence"/>
</dbReference>
<dbReference type="AlphaFoldDB" id="A0A0V1CMT2"/>
<comment type="caution">
    <text evidence="3">The sequence shown here is derived from an EMBL/GenBank/DDBJ whole genome shotgun (WGS) entry which is preliminary data.</text>
</comment>
<reference evidence="3 5" key="1">
    <citation type="submission" date="2015-01" db="EMBL/GenBank/DDBJ databases">
        <title>Evolution of Trichinella species and genotypes.</title>
        <authorList>
            <person name="Korhonen P.K."/>
            <person name="Edoardo P."/>
            <person name="Giuseppe L.R."/>
            <person name="Gasser R.B."/>
        </authorList>
    </citation>
    <scope>NUCLEOTIDE SEQUENCE [LARGE SCALE GENOMIC DNA]</scope>
    <source>
        <strain evidence="3">ISS120</strain>
    </source>
</reference>
<dbReference type="PANTHER" id="PTHR47331">
    <property type="entry name" value="PHD-TYPE DOMAIN-CONTAINING PROTEIN"/>
    <property type="match status" value="1"/>
</dbReference>
<dbReference type="STRING" id="45882.A0A0V1CMT2"/>
<proteinExistence type="predicted"/>
<dbReference type="EMBL" id="JYDI01000023">
    <property type="protein sequence ID" value="KRY58187.1"/>
    <property type="molecule type" value="Genomic_DNA"/>
</dbReference>